<dbReference type="HOGENOM" id="CLU_1957871_0_0_5"/>
<dbReference type="eggNOG" id="ENOG502ZUSI">
    <property type="taxonomic scope" value="Bacteria"/>
</dbReference>
<gene>
    <name evidence="1" type="ordered locus">Rsph17025_1733</name>
</gene>
<proteinExistence type="predicted"/>
<dbReference type="STRING" id="349102.Rsph17025_1733"/>
<dbReference type="KEGG" id="rsq:Rsph17025_1733"/>
<sequence>MSGVDHKSFTVEAMADAARTILTAYDAHMSGGQSVPDEVANRIAMGAAFGAAAYEAGMSGGQDVHAMLRATLLGIIDPADQALDYLRAGNQPAEPRIVYEPYPGAFDHILGPAAPRTLPEFITDEMEG</sequence>
<accession>A4WTB2</accession>
<name>A4WTB2_CERS5</name>
<dbReference type="BioCyc" id="RSPH349102:G1G8M-1786-MONOMER"/>
<reference evidence="1" key="1">
    <citation type="submission" date="2007-04" db="EMBL/GenBank/DDBJ databases">
        <title>Complete sequence of chromosome of Rhodobacter sphaeroides ATCC 17025.</title>
        <authorList>
            <consortium name="US DOE Joint Genome Institute"/>
            <person name="Copeland A."/>
            <person name="Lucas S."/>
            <person name="Lapidus A."/>
            <person name="Barry K."/>
            <person name="Detter J.C."/>
            <person name="Glavina del Rio T."/>
            <person name="Hammon N."/>
            <person name="Israni S."/>
            <person name="Dalin E."/>
            <person name="Tice H."/>
            <person name="Pitluck S."/>
            <person name="Chertkov O."/>
            <person name="Brettin T."/>
            <person name="Bruce D."/>
            <person name="Han C."/>
            <person name="Schmutz J."/>
            <person name="Larimer F."/>
            <person name="Land M."/>
            <person name="Hauser L."/>
            <person name="Kyrpides N."/>
            <person name="Kim E."/>
            <person name="Richardson P."/>
            <person name="Mackenzie C."/>
            <person name="Choudhary M."/>
            <person name="Donohue T.J."/>
            <person name="Kaplan S."/>
        </authorList>
    </citation>
    <scope>NUCLEOTIDE SEQUENCE [LARGE SCALE GENOMIC DNA]</scope>
    <source>
        <strain evidence="1">ATCC 17025</strain>
    </source>
</reference>
<dbReference type="AlphaFoldDB" id="A4WTB2"/>
<dbReference type="EMBL" id="CP000661">
    <property type="protein sequence ID" value="ABP70626.1"/>
    <property type="molecule type" value="Genomic_DNA"/>
</dbReference>
<organism evidence="1">
    <name type="scientific">Cereibacter sphaeroides (strain ATCC 17025 / ATH 2.4.3)</name>
    <name type="common">Rhodobacter sphaeroides</name>
    <dbReference type="NCBI Taxonomy" id="349102"/>
    <lineage>
        <taxon>Bacteria</taxon>
        <taxon>Pseudomonadati</taxon>
        <taxon>Pseudomonadota</taxon>
        <taxon>Alphaproteobacteria</taxon>
        <taxon>Rhodobacterales</taxon>
        <taxon>Paracoccaceae</taxon>
        <taxon>Cereibacter</taxon>
    </lineage>
</organism>
<protein>
    <submittedName>
        <fullName evidence="1">Uncharacterized protein</fullName>
    </submittedName>
</protein>
<evidence type="ECO:0000313" key="1">
    <source>
        <dbReference type="EMBL" id="ABP70626.1"/>
    </source>
</evidence>